<dbReference type="RefSeq" id="WP_306827583.1">
    <property type="nucleotide sequence ID" value="NZ_JAUSRA010000001.1"/>
</dbReference>
<sequence length="190" mass="20135">MNDRFAMRIPDGWTRYDLTGGELATVAASETAAVEDPELRAGAEDGYRQAGELLRAMVRDGALAASGLIEMHDDGLLMAFAGVFGTTLPEGYRDDVALLLRPDGAARAGAGRTVTAVELPEAGAAVRVTSIERVPVSDDWTADMLTVNTFVAVPDRPGEHLVISCSTPNLQHADALTGLFDAITATFRFV</sequence>
<keyword evidence="2" id="KW-1185">Reference proteome</keyword>
<name>A0ABT9MMV0_9ACTN</name>
<dbReference type="EMBL" id="JAUSRA010000001">
    <property type="protein sequence ID" value="MDP9792709.1"/>
    <property type="molecule type" value="Genomic_DNA"/>
</dbReference>
<protein>
    <submittedName>
        <fullName evidence="1">Uncharacterized protein</fullName>
    </submittedName>
</protein>
<comment type="caution">
    <text evidence="1">The sequence shown here is derived from an EMBL/GenBank/DDBJ whole genome shotgun (WGS) entry which is preliminary data.</text>
</comment>
<evidence type="ECO:0000313" key="2">
    <source>
        <dbReference type="Proteomes" id="UP001240984"/>
    </source>
</evidence>
<gene>
    <name evidence="1" type="ORF">J2S43_001221</name>
</gene>
<evidence type="ECO:0000313" key="1">
    <source>
        <dbReference type="EMBL" id="MDP9792709.1"/>
    </source>
</evidence>
<accession>A0ABT9MMV0</accession>
<reference evidence="1 2" key="1">
    <citation type="submission" date="2023-07" db="EMBL/GenBank/DDBJ databases">
        <title>Sequencing the genomes of 1000 actinobacteria strains.</title>
        <authorList>
            <person name="Klenk H.-P."/>
        </authorList>
    </citation>
    <scope>NUCLEOTIDE SEQUENCE [LARGE SCALE GENOMIC DNA]</scope>
    <source>
        <strain evidence="1 2">DSM 44710</strain>
    </source>
</reference>
<dbReference type="Proteomes" id="UP001240984">
    <property type="component" value="Unassembled WGS sequence"/>
</dbReference>
<proteinExistence type="predicted"/>
<organism evidence="1 2">
    <name type="scientific">Catenuloplanes nepalensis</name>
    <dbReference type="NCBI Taxonomy" id="587533"/>
    <lineage>
        <taxon>Bacteria</taxon>
        <taxon>Bacillati</taxon>
        <taxon>Actinomycetota</taxon>
        <taxon>Actinomycetes</taxon>
        <taxon>Micromonosporales</taxon>
        <taxon>Micromonosporaceae</taxon>
        <taxon>Catenuloplanes</taxon>
    </lineage>
</organism>